<comment type="caution">
    <text evidence="2">The sequence shown here is derived from an EMBL/GenBank/DDBJ whole genome shotgun (WGS) entry which is preliminary data.</text>
</comment>
<name>A0A817ZLQ4_9BILA</name>
<keyword evidence="1" id="KW-0472">Membrane</keyword>
<organism evidence="2 3">
    <name type="scientific">Rotaria socialis</name>
    <dbReference type="NCBI Taxonomy" id="392032"/>
    <lineage>
        <taxon>Eukaryota</taxon>
        <taxon>Metazoa</taxon>
        <taxon>Spiralia</taxon>
        <taxon>Gnathifera</taxon>
        <taxon>Rotifera</taxon>
        <taxon>Eurotatoria</taxon>
        <taxon>Bdelloidea</taxon>
        <taxon>Philodinida</taxon>
        <taxon>Philodinidae</taxon>
        <taxon>Rotaria</taxon>
    </lineage>
</organism>
<evidence type="ECO:0000256" key="1">
    <source>
        <dbReference type="SAM" id="Phobius"/>
    </source>
</evidence>
<reference evidence="2" key="1">
    <citation type="submission" date="2021-02" db="EMBL/GenBank/DDBJ databases">
        <authorList>
            <person name="Nowell W R."/>
        </authorList>
    </citation>
    <scope>NUCLEOTIDE SEQUENCE</scope>
</reference>
<dbReference type="AlphaFoldDB" id="A0A817ZLQ4"/>
<keyword evidence="1" id="KW-0812">Transmembrane</keyword>
<sequence length="94" mass="10626">MIAIEERKNIVEQTEPTTNNNNTSLQKTLLLGFTPLVIAILLYISLSVCIQASRCYSNWQLKRQLEIVRCSEQCLVVSNPSIDDSDQQAFPQVV</sequence>
<accession>A0A817ZLQ4</accession>
<feature type="transmembrane region" description="Helical" evidence="1">
    <location>
        <begin position="29"/>
        <end position="53"/>
    </location>
</feature>
<evidence type="ECO:0000313" key="2">
    <source>
        <dbReference type="EMBL" id="CAF3393980.1"/>
    </source>
</evidence>
<gene>
    <name evidence="2" type="ORF">GRG538_LOCUS9386</name>
</gene>
<evidence type="ECO:0000313" key="3">
    <source>
        <dbReference type="Proteomes" id="UP000663872"/>
    </source>
</evidence>
<keyword evidence="1" id="KW-1133">Transmembrane helix</keyword>
<dbReference type="EMBL" id="CAJNYT010001081">
    <property type="protein sequence ID" value="CAF3393980.1"/>
    <property type="molecule type" value="Genomic_DNA"/>
</dbReference>
<dbReference type="Proteomes" id="UP000663872">
    <property type="component" value="Unassembled WGS sequence"/>
</dbReference>
<proteinExistence type="predicted"/>
<protein>
    <submittedName>
        <fullName evidence="2">Uncharacterized protein</fullName>
    </submittedName>
</protein>